<keyword evidence="1" id="KW-1133">Transmembrane helix</keyword>
<feature type="transmembrane region" description="Helical" evidence="1">
    <location>
        <begin position="130"/>
        <end position="149"/>
    </location>
</feature>
<dbReference type="STRING" id="350688.Clos_0551"/>
<protein>
    <submittedName>
        <fullName evidence="2">Integral membrane protein TIGR01906</fullName>
    </submittedName>
</protein>
<feature type="transmembrane region" description="Helical" evidence="1">
    <location>
        <begin position="161"/>
        <end position="179"/>
    </location>
</feature>
<dbReference type="Pfam" id="PF07314">
    <property type="entry name" value="Lit"/>
    <property type="match status" value="1"/>
</dbReference>
<keyword evidence="1" id="KW-0812">Transmembrane</keyword>
<gene>
    <name evidence="2" type="ordered locus">Clos_0551</name>
</gene>
<dbReference type="eggNOG" id="COG4478">
    <property type="taxonomic scope" value="Bacteria"/>
</dbReference>
<dbReference type="Proteomes" id="UP000000269">
    <property type="component" value="Chromosome"/>
</dbReference>
<evidence type="ECO:0000256" key="1">
    <source>
        <dbReference type="SAM" id="Phobius"/>
    </source>
</evidence>
<proteinExistence type="predicted"/>
<feature type="transmembrane region" description="Helical" evidence="1">
    <location>
        <begin position="222"/>
        <end position="244"/>
    </location>
</feature>
<evidence type="ECO:0000313" key="3">
    <source>
        <dbReference type="Proteomes" id="UP000000269"/>
    </source>
</evidence>
<dbReference type="KEGG" id="aoe:Clos_0551"/>
<dbReference type="AlphaFoldDB" id="A8MLJ9"/>
<accession>A8MLJ9</accession>
<evidence type="ECO:0000313" key="2">
    <source>
        <dbReference type="EMBL" id="ABW18113.1"/>
    </source>
</evidence>
<name>A8MLJ9_ALKOO</name>
<organism evidence="2 3">
    <name type="scientific">Alkaliphilus oremlandii (strain OhILAs)</name>
    <name type="common">Clostridium oremlandii (strain OhILAs)</name>
    <dbReference type="NCBI Taxonomy" id="350688"/>
    <lineage>
        <taxon>Bacteria</taxon>
        <taxon>Bacillati</taxon>
        <taxon>Bacillota</taxon>
        <taxon>Clostridia</taxon>
        <taxon>Peptostreptococcales</taxon>
        <taxon>Natronincolaceae</taxon>
        <taxon>Alkaliphilus</taxon>
    </lineage>
</organism>
<dbReference type="EMBL" id="CP000853">
    <property type="protein sequence ID" value="ABW18113.1"/>
    <property type="molecule type" value="Genomic_DNA"/>
</dbReference>
<dbReference type="HOGENOM" id="CLU_093826_0_0_9"/>
<keyword evidence="1" id="KW-0472">Membrane</keyword>
<reference evidence="3" key="1">
    <citation type="submission" date="2007-10" db="EMBL/GenBank/DDBJ databases">
        <title>Complete genome of Alkaliphilus oremlandii OhILAs.</title>
        <authorList>
            <person name="Copeland A."/>
            <person name="Lucas S."/>
            <person name="Lapidus A."/>
            <person name="Barry K."/>
            <person name="Detter J.C."/>
            <person name="Glavina del Rio T."/>
            <person name="Hammon N."/>
            <person name="Israni S."/>
            <person name="Dalin E."/>
            <person name="Tice H."/>
            <person name="Pitluck S."/>
            <person name="Chain P."/>
            <person name="Malfatti S."/>
            <person name="Shin M."/>
            <person name="Vergez L."/>
            <person name="Schmutz J."/>
            <person name="Larimer F."/>
            <person name="Land M."/>
            <person name="Hauser L."/>
            <person name="Kyrpides N."/>
            <person name="Mikhailova N."/>
            <person name="Stolz J.F."/>
            <person name="Dawson A."/>
            <person name="Fisher E."/>
            <person name="Crable B."/>
            <person name="Perera E."/>
            <person name="Lisak J."/>
            <person name="Ranganathan M."/>
            <person name="Basu P."/>
            <person name="Richardson P."/>
        </authorList>
    </citation>
    <scope>NUCLEOTIDE SEQUENCE [LARGE SCALE GENOMIC DNA]</scope>
    <source>
        <strain evidence="3">OhILAs</strain>
    </source>
</reference>
<sequence length="249" mass="28717">MLLFSKEFIVLHFKMGKEKGELSLKGIKKIGYVSIGILLSMVLLLTSVELVAFHMDHYRASFEKYKITEATGMNMENLEHTMGDVLKYFKDDRVELDTRAVIHGEEQPVFGEREISHMVDVKALFVQGRFIRNSGVPLILIIALILIKIDKDWRKGFAKTLLYTSIANIGLLVMLLILMKIDFYKYFTYFHLIFFSNDLWILDPTTDVLIQMVPEEFFYSTAVKIIVYFVGSLLVLGTAGGYYLKKRTK</sequence>
<dbReference type="NCBIfam" id="TIGR01906">
    <property type="entry name" value="integ_TIGR01906"/>
    <property type="match status" value="1"/>
</dbReference>
<feature type="transmembrane region" description="Helical" evidence="1">
    <location>
        <begin position="30"/>
        <end position="53"/>
    </location>
</feature>
<keyword evidence="3" id="KW-1185">Reference proteome</keyword>
<dbReference type="InterPro" id="IPR010178">
    <property type="entry name" value="Lit"/>
</dbReference>